<dbReference type="EMBL" id="JAULSN010000001">
    <property type="protein sequence ID" value="KAK3382795.1"/>
    <property type="molecule type" value="Genomic_DNA"/>
</dbReference>
<proteinExistence type="predicted"/>
<protein>
    <submittedName>
        <fullName evidence="2">Uncharacterized protein</fullName>
    </submittedName>
</protein>
<evidence type="ECO:0000313" key="2">
    <source>
        <dbReference type="EMBL" id="KAK3382795.1"/>
    </source>
</evidence>
<reference evidence="2" key="1">
    <citation type="journal article" date="2023" name="Mol. Phylogenet. Evol.">
        <title>Genome-scale phylogeny and comparative genomics of the fungal order Sordariales.</title>
        <authorList>
            <person name="Hensen N."/>
            <person name="Bonometti L."/>
            <person name="Westerberg I."/>
            <person name="Brannstrom I.O."/>
            <person name="Guillou S."/>
            <person name="Cros-Aarteil S."/>
            <person name="Calhoun S."/>
            <person name="Haridas S."/>
            <person name="Kuo A."/>
            <person name="Mondo S."/>
            <person name="Pangilinan J."/>
            <person name="Riley R."/>
            <person name="LaButti K."/>
            <person name="Andreopoulos B."/>
            <person name="Lipzen A."/>
            <person name="Chen C."/>
            <person name="Yan M."/>
            <person name="Daum C."/>
            <person name="Ng V."/>
            <person name="Clum A."/>
            <person name="Steindorff A."/>
            <person name="Ohm R.A."/>
            <person name="Martin F."/>
            <person name="Silar P."/>
            <person name="Natvig D.O."/>
            <person name="Lalanne C."/>
            <person name="Gautier V."/>
            <person name="Ament-Velasquez S.L."/>
            <person name="Kruys A."/>
            <person name="Hutchinson M.I."/>
            <person name="Powell A.J."/>
            <person name="Barry K."/>
            <person name="Miller A.N."/>
            <person name="Grigoriev I.V."/>
            <person name="Debuchy R."/>
            <person name="Gladieux P."/>
            <person name="Hiltunen Thoren M."/>
            <person name="Johannesson H."/>
        </authorList>
    </citation>
    <scope>NUCLEOTIDE SEQUENCE</scope>
    <source>
        <strain evidence="2">CBS 958.72</strain>
    </source>
</reference>
<sequence length="309" mass="34363">MTSQPIATSGMAVVHPNNPQAQEELIALFARNLNFDSQQPTPAPAPAPVPVTATVPTPEEKIVYISQHYNHSSHIARHDVHVTQQQSSRPASEPPQGEHSAIESVLREYGVNTSGLSSAQLQLFKTVDDAQKMHLIDLWRICPPTNSNDNPTLAWSMTSVSQEEILAKLRYEQRQQQQQQQQQQVDTPILSLDGTPIQAGDGRWGTSAAAAQSYMEPYMASGYEDMARREYEESERRAAFFAEAMMQTRQKDAYSSSHFAIATAGPTYNPAHADPVYNVSTVDWRRQEAMADQYGRMMALRGGGDEEML</sequence>
<dbReference type="Proteomes" id="UP001287356">
    <property type="component" value="Unassembled WGS sequence"/>
</dbReference>
<gene>
    <name evidence="2" type="ORF">B0T24DRAFT_602568</name>
</gene>
<dbReference type="AlphaFoldDB" id="A0AAE0TX81"/>
<accession>A0AAE0TX81</accession>
<organism evidence="2 3">
    <name type="scientific">Lasiosphaeria ovina</name>
    <dbReference type="NCBI Taxonomy" id="92902"/>
    <lineage>
        <taxon>Eukaryota</taxon>
        <taxon>Fungi</taxon>
        <taxon>Dikarya</taxon>
        <taxon>Ascomycota</taxon>
        <taxon>Pezizomycotina</taxon>
        <taxon>Sordariomycetes</taxon>
        <taxon>Sordariomycetidae</taxon>
        <taxon>Sordariales</taxon>
        <taxon>Lasiosphaeriaceae</taxon>
        <taxon>Lasiosphaeria</taxon>
    </lineage>
</organism>
<evidence type="ECO:0000256" key="1">
    <source>
        <dbReference type="SAM" id="MobiDB-lite"/>
    </source>
</evidence>
<feature type="region of interest" description="Disordered" evidence="1">
    <location>
        <begin position="80"/>
        <end position="100"/>
    </location>
</feature>
<name>A0AAE0TX81_9PEZI</name>
<comment type="caution">
    <text evidence="2">The sequence shown here is derived from an EMBL/GenBank/DDBJ whole genome shotgun (WGS) entry which is preliminary data.</text>
</comment>
<reference evidence="2" key="2">
    <citation type="submission" date="2023-06" db="EMBL/GenBank/DDBJ databases">
        <authorList>
            <consortium name="Lawrence Berkeley National Laboratory"/>
            <person name="Haridas S."/>
            <person name="Hensen N."/>
            <person name="Bonometti L."/>
            <person name="Westerberg I."/>
            <person name="Brannstrom I.O."/>
            <person name="Guillou S."/>
            <person name="Cros-Aarteil S."/>
            <person name="Calhoun S."/>
            <person name="Kuo A."/>
            <person name="Mondo S."/>
            <person name="Pangilinan J."/>
            <person name="Riley R."/>
            <person name="Labutti K."/>
            <person name="Andreopoulos B."/>
            <person name="Lipzen A."/>
            <person name="Chen C."/>
            <person name="Yanf M."/>
            <person name="Daum C."/>
            <person name="Ng V."/>
            <person name="Clum A."/>
            <person name="Steindorff A."/>
            <person name="Ohm R."/>
            <person name="Martin F."/>
            <person name="Silar P."/>
            <person name="Natvig D."/>
            <person name="Lalanne C."/>
            <person name="Gautier V."/>
            <person name="Ament-Velasquez S.L."/>
            <person name="Kruys A."/>
            <person name="Hutchinson M.I."/>
            <person name="Powell A.J."/>
            <person name="Barry K."/>
            <person name="Miller A.N."/>
            <person name="Grigoriev I.V."/>
            <person name="Debuchy R."/>
            <person name="Gladieux P."/>
            <person name="Thoren M.H."/>
            <person name="Johannesson H."/>
        </authorList>
    </citation>
    <scope>NUCLEOTIDE SEQUENCE</scope>
    <source>
        <strain evidence="2">CBS 958.72</strain>
    </source>
</reference>
<keyword evidence="3" id="KW-1185">Reference proteome</keyword>
<evidence type="ECO:0000313" key="3">
    <source>
        <dbReference type="Proteomes" id="UP001287356"/>
    </source>
</evidence>